<dbReference type="Proteomes" id="UP001221898">
    <property type="component" value="Unassembled WGS sequence"/>
</dbReference>
<dbReference type="PANTHER" id="PTHR46599">
    <property type="entry name" value="PIGGYBAC TRANSPOSABLE ELEMENT-DERIVED PROTEIN 4"/>
    <property type="match status" value="1"/>
</dbReference>
<evidence type="ECO:0000256" key="1">
    <source>
        <dbReference type="SAM" id="MobiDB-lite"/>
    </source>
</evidence>
<name>A0AAD7WXJ6_9TELE</name>
<dbReference type="AlphaFoldDB" id="A0AAD7WXJ6"/>
<dbReference type="Pfam" id="PF13843">
    <property type="entry name" value="DDE_Tnp_1_7"/>
    <property type="match status" value="1"/>
</dbReference>
<reference evidence="3" key="1">
    <citation type="journal article" date="2023" name="Science">
        <title>Genome structures resolve the early diversification of teleost fishes.</title>
        <authorList>
            <person name="Parey E."/>
            <person name="Louis A."/>
            <person name="Montfort J."/>
            <person name="Bouchez O."/>
            <person name="Roques C."/>
            <person name="Iampietro C."/>
            <person name="Lluch J."/>
            <person name="Castinel A."/>
            <person name="Donnadieu C."/>
            <person name="Desvignes T."/>
            <person name="Floi Bucao C."/>
            <person name="Jouanno E."/>
            <person name="Wen M."/>
            <person name="Mejri S."/>
            <person name="Dirks R."/>
            <person name="Jansen H."/>
            <person name="Henkel C."/>
            <person name="Chen W.J."/>
            <person name="Zahm M."/>
            <person name="Cabau C."/>
            <person name="Klopp C."/>
            <person name="Thompson A.W."/>
            <person name="Robinson-Rechavi M."/>
            <person name="Braasch I."/>
            <person name="Lecointre G."/>
            <person name="Bobe J."/>
            <person name="Postlethwait J.H."/>
            <person name="Berthelot C."/>
            <person name="Roest Crollius H."/>
            <person name="Guiguen Y."/>
        </authorList>
    </citation>
    <scope>NUCLEOTIDE SEQUENCE</scope>
    <source>
        <strain evidence="3">NC1722</strain>
    </source>
</reference>
<evidence type="ECO:0000313" key="4">
    <source>
        <dbReference type="Proteomes" id="UP001221898"/>
    </source>
</evidence>
<feature type="domain" description="PiggyBac transposable element-derived protein" evidence="2">
    <location>
        <begin position="1"/>
        <end position="269"/>
    </location>
</feature>
<dbReference type="EMBL" id="JAINUG010000018">
    <property type="protein sequence ID" value="KAJ8412725.1"/>
    <property type="molecule type" value="Genomic_DNA"/>
</dbReference>
<protein>
    <recommendedName>
        <fullName evidence="2">PiggyBac transposable element-derived protein domain-containing protein</fullName>
    </recommendedName>
</protein>
<accession>A0AAD7WXJ6</accession>
<feature type="region of interest" description="Disordered" evidence="1">
    <location>
        <begin position="323"/>
        <end position="355"/>
    </location>
</feature>
<proteinExistence type="predicted"/>
<dbReference type="InterPro" id="IPR029526">
    <property type="entry name" value="PGBD"/>
</dbReference>
<evidence type="ECO:0000259" key="2">
    <source>
        <dbReference type="Pfam" id="PF13843"/>
    </source>
</evidence>
<evidence type="ECO:0000313" key="3">
    <source>
        <dbReference type="EMBL" id="KAJ8412725.1"/>
    </source>
</evidence>
<feature type="compositionally biased region" description="Low complexity" evidence="1">
    <location>
        <begin position="335"/>
        <end position="349"/>
    </location>
</feature>
<dbReference type="PANTHER" id="PTHR46599:SF6">
    <property type="entry name" value="DUAL SPECIFICITY PHOSPHATASE 26"/>
    <property type="match status" value="1"/>
</dbReference>
<keyword evidence="4" id="KW-1185">Reference proteome</keyword>
<sequence length="373" mass="42413">MPLKLFHTYSRLLRFDNRESRPARRVTDKLAAIREIWDKWVERLPYLYNPGPDVTVDEQLVPFRGRCPFRQYMPSKPAKYGIKSWVVCDAKSSYAWKMQVYTGKPTSGGPEKNQGMRVVLDVTEGLRGHNVTCDNFFTSYELGQQLLKRKITMVGTVRKNKPELPPALLASKEREVFSSKFAFMPTTTLVSYLPKKNKNVVLLSTLYTEADISDREDREPTIILDYNCNKGGVDNLDKVIGTYSCRRMTARWPLVIFHNIIDVSSHNAFVIWREINPTWIPRKRNKRRVFLEQLGKALVTPFIERREHLPRTEVSAAVVKAVQRARSRDRPEDPAAPATAPAGATPSTRKSPETTITCDAGSAQHYATIGVAG</sequence>
<organism evidence="3 4">
    <name type="scientific">Aldrovandia affinis</name>
    <dbReference type="NCBI Taxonomy" id="143900"/>
    <lineage>
        <taxon>Eukaryota</taxon>
        <taxon>Metazoa</taxon>
        <taxon>Chordata</taxon>
        <taxon>Craniata</taxon>
        <taxon>Vertebrata</taxon>
        <taxon>Euteleostomi</taxon>
        <taxon>Actinopterygii</taxon>
        <taxon>Neopterygii</taxon>
        <taxon>Teleostei</taxon>
        <taxon>Notacanthiformes</taxon>
        <taxon>Halosauridae</taxon>
        <taxon>Aldrovandia</taxon>
    </lineage>
</organism>
<comment type="caution">
    <text evidence="3">The sequence shown here is derived from an EMBL/GenBank/DDBJ whole genome shotgun (WGS) entry which is preliminary data.</text>
</comment>
<gene>
    <name evidence="3" type="ORF">AAFF_G00116760</name>
</gene>